<accession>A0A1W1XUW4</accession>
<protein>
    <submittedName>
        <fullName evidence="2">Predicted Fe-Mo cluster-binding protein, NifX family</fullName>
    </submittedName>
</protein>
<name>A0A1W1XUW4_9CLOT</name>
<evidence type="ECO:0000313" key="3">
    <source>
        <dbReference type="Proteomes" id="UP000192468"/>
    </source>
</evidence>
<dbReference type="Proteomes" id="UP000192468">
    <property type="component" value="Unassembled WGS sequence"/>
</dbReference>
<dbReference type="STRING" id="1121291.SAMN02745134_03261"/>
<dbReference type="Pfam" id="PF02579">
    <property type="entry name" value="Nitro_FeMo-Co"/>
    <property type="match status" value="1"/>
</dbReference>
<dbReference type="InterPro" id="IPR036105">
    <property type="entry name" value="DiNase_FeMo-co_biosyn_sf"/>
</dbReference>
<evidence type="ECO:0000313" key="2">
    <source>
        <dbReference type="EMBL" id="SMC27655.1"/>
    </source>
</evidence>
<dbReference type="CDD" id="cd00562">
    <property type="entry name" value="NifX_NifB"/>
    <property type="match status" value="1"/>
</dbReference>
<sequence length="117" mass="13264">MSYRIAVGSGDGVFVDQHFATALQFLIYEVNGEEYDFIESRSNRIDCECSEYHKNKFSPLTEKINDCRAVLVGRIGPGAQNALKEQGIDSYDIQESIDVALEKLIDYYNKTDSKLKI</sequence>
<gene>
    <name evidence="2" type="ORF">SAMN02745134_03261</name>
</gene>
<proteinExistence type="predicted"/>
<feature type="domain" description="Dinitrogenase iron-molybdenum cofactor biosynthesis" evidence="1">
    <location>
        <begin position="12"/>
        <end position="105"/>
    </location>
</feature>
<dbReference type="InterPro" id="IPR003731">
    <property type="entry name" value="Di-Nase_FeMo-co_biosynth"/>
</dbReference>
<dbReference type="EMBL" id="FWXH01000019">
    <property type="protein sequence ID" value="SMC27655.1"/>
    <property type="molecule type" value="Genomic_DNA"/>
</dbReference>
<reference evidence="2 3" key="1">
    <citation type="submission" date="2017-04" db="EMBL/GenBank/DDBJ databases">
        <authorList>
            <person name="Afonso C.L."/>
            <person name="Miller P.J."/>
            <person name="Scott M.A."/>
            <person name="Spackman E."/>
            <person name="Goraichik I."/>
            <person name="Dimitrov K.M."/>
            <person name="Suarez D.L."/>
            <person name="Swayne D.E."/>
        </authorList>
    </citation>
    <scope>NUCLEOTIDE SEQUENCE [LARGE SCALE GENOMIC DNA]</scope>
    <source>
        <strain evidence="2 3">DSM 12555</strain>
    </source>
</reference>
<dbReference type="SUPFAM" id="SSF53146">
    <property type="entry name" value="Nitrogenase accessory factor-like"/>
    <property type="match status" value="1"/>
</dbReference>
<dbReference type="PANTHER" id="PTHR33937:SF2">
    <property type="entry name" value="DINITROGENASE IRON-MOLYBDENUM COFACTOR BIOSYNTHESIS DOMAIN-CONTAINING PROTEIN"/>
    <property type="match status" value="1"/>
</dbReference>
<dbReference type="PANTHER" id="PTHR33937">
    <property type="entry name" value="IRON-MOLYBDENUM PROTEIN-RELATED-RELATED"/>
    <property type="match status" value="1"/>
</dbReference>
<dbReference type="RefSeq" id="WP_084117289.1">
    <property type="nucleotide sequence ID" value="NZ_FWXH01000019.1"/>
</dbReference>
<evidence type="ECO:0000259" key="1">
    <source>
        <dbReference type="Pfam" id="PF02579"/>
    </source>
</evidence>
<organism evidence="2 3">
    <name type="scientific">Clostridium acidisoli DSM 12555</name>
    <dbReference type="NCBI Taxonomy" id="1121291"/>
    <lineage>
        <taxon>Bacteria</taxon>
        <taxon>Bacillati</taxon>
        <taxon>Bacillota</taxon>
        <taxon>Clostridia</taxon>
        <taxon>Eubacteriales</taxon>
        <taxon>Clostridiaceae</taxon>
        <taxon>Clostridium</taxon>
    </lineage>
</organism>
<dbReference type="InterPro" id="IPR051840">
    <property type="entry name" value="NifX/NifY_domain"/>
</dbReference>
<dbReference type="AlphaFoldDB" id="A0A1W1XUW4"/>
<keyword evidence="3" id="KW-1185">Reference proteome</keyword>
<dbReference type="OrthoDB" id="280278at2"/>
<dbReference type="Gene3D" id="3.30.420.130">
    <property type="entry name" value="Dinitrogenase iron-molybdenum cofactor biosynthesis domain"/>
    <property type="match status" value="1"/>
</dbReference>